<accession>A0A0L7KA00</accession>
<proteinExistence type="predicted"/>
<reference evidence="2 3" key="1">
    <citation type="submission" date="2006-03" db="EMBL/GenBank/DDBJ databases">
        <title>Annotation of Plasmodium falciparum HB3.</title>
        <authorList>
            <consortium name="The Broad Institute Genome Sequencing Platform"/>
            <person name="Volkman S.K."/>
            <person name="Neafsey D.E."/>
            <person name="Dash A.P."/>
            <person name="Chitnis C.E."/>
            <person name="Hartl D.L."/>
            <person name="Young S.K."/>
            <person name="Zeng Q."/>
            <person name="Koehrsen M."/>
            <person name="Alvarado L."/>
            <person name="Berlin A."/>
            <person name="Borenstein D."/>
            <person name="Chapman S.B."/>
            <person name="Chen Z."/>
            <person name="Engels R."/>
            <person name="Freedman E."/>
            <person name="Gellesch M."/>
            <person name="Goldberg J."/>
            <person name="Griggs A."/>
            <person name="Gujja S."/>
            <person name="Heilman E.R."/>
            <person name="Heiman D.I."/>
            <person name="Howarth C."/>
            <person name="Jen D."/>
            <person name="Larson L."/>
            <person name="Mehta T."/>
            <person name="Neiman D."/>
            <person name="Park D."/>
            <person name="Pearson M."/>
            <person name="Roberts A."/>
            <person name="Saif S."/>
            <person name="Shea T."/>
            <person name="Shenoy N."/>
            <person name="Sisk P."/>
            <person name="Stolte C."/>
            <person name="Sykes S."/>
            <person name="Walk T."/>
            <person name="White J."/>
            <person name="Yandava C."/>
            <person name="Haas B."/>
            <person name="Henn M.R."/>
            <person name="Nusbaum C."/>
            <person name="Birren B."/>
        </authorList>
    </citation>
    <scope>NUCLEOTIDE SEQUENCE [LARGE SCALE GENOMIC DNA]</scope>
    <source>
        <strain evidence="2">HB3</strain>
    </source>
</reference>
<evidence type="ECO:0000313" key="3">
    <source>
        <dbReference type="Proteomes" id="UP000054289"/>
    </source>
</evidence>
<reference evidence="3" key="2">
    <citation type="submission" date="2006-03" db="EMBL/GenBank/DDBJ databases">
        <title>The genome sequence of the Plasmodium falciparum HB3.</title>
        <authorList>
            <consortium name="The Broad Institute Genome Sequencing Platform"/>
            <person name="Birren B."/>
            <person name="Lander E."/>
            <person name="Galagan J."/>
            <person name="Nusbaum C."/>
            <person name="Devon K."/>
            <person name="Henn M."/>
            <person name="Jaffe D."/>
            <person name="Butler J."/>
            <person name="Alvarez P."/>
            <person name="Gnerre S."/>
            <person name="Grabherr M."/>
            <person name="Kleber M."/>
            <person name="Mauceli E."/>
            <person name="Brockman W."/>
            <person name="MacCallum I.A."/>
            <person name="Rounsley S."/>
            <person name="Young S."/>
            <person name="LaButti K."/>
            <person name="Pushparaj V."/>
            <person name="DeCaprio D."/>
            <person name="Crawford M."/>
            <person name="Koehrsen M."/>
            <person name="Engels R."/>
            <person name="Montgomery P."/>
            <person name="Pearson M."/>
            <person name="Howarth C."/>
            <person name="Larson L."/>
            <person name="Luoma S."/>
            <person name="White J."/>
            <person name="Kodira C."/>
            <person name="Zeng Q."/>
            <person name="Oleary S."/>
            <person name="Yandava C."/>
            <person name="Alvarado L."/>
            <person name="Wirth D."/>
            <person name="Volkman S."/>
            <person name="Hartl D."/>
        </authorList>
    </citation>
    <scope>NUCLEOTIDE SEQUENCE [LARGE SCALE GENOMIC DNA]</scope>
</reference>
<dbReference type="Proteomes" id="UP000054289">
    <property type="component" value="Unassembled WGS sequence"/>
</dbReference>
<evidence type="ECO:0000313" key="2">
    <source>
        <dbReference type="EMBL" id="KOB59881.1"/>
    </source>
</evidence>
<name>A0A0L7KA00_PLAFX</name>
<dbReference type="KEGG" id="pfh:PFHG_01602"/>
<keyword evidence="1" id="KW-1133">Transmembrane helix</keyword>
<dbReference type="AlphaFoldDB" id="A0A0L7KA00"/>
<gene>
    <name evidence="2" type="ORF">PFHG_01602</name>
</gene>
<sequence>MPLNVITPSEPKDPSLIYKYKKKEEYSGELEGIIVLCFLAIFFAVIFKGIEGNFCGYFYLAFNILNSTKWRDEPVVCITTINDAYDYICNDMVSTKKYDKKTVQ</sequence>
<dbReference type="OrthoDB" id="392050at2759"/>
<organism evidence="2 3">
    <name type="scientific">Plasmodium falciparum (isolate HB3)</name>
    <dbReference type="NCBI Taxonomy" id="137071"/>
    <lineage>
        <taxon>Eukaryota</taxon>
        <taxon>Sar</taxon>
        <taxon>Alveolata</taxon>
        <taxon>Apicomplexa</taxon>
        <taxon>Aconoidasida</taxon>
        <taxon>Haemosporida</taxon>
        <taxon>Plasmodiidae</taxon>
        <taxon>Plasmodium</taxon>
        <taxon>Plasmodium (Laverania)</taxon>
    </lineage>
</organism>
<feature type="transmembrane region" description="Helical" evidence="1">
    <location>
        <begin position="32"/>
        <end position="50"/>
    </location>
</feature>
<evidence type="ECO:0000256" key="1">
    <source>
        <dbReference type="SAM" id="Phobius"/>
    </source>
</evidence>
<protein>
    <submittedName>
        <fullName evidence="2">Uncharacterized protein</fullName>
    </submittedName>
</protein>
<dbReference type="EMBL" id="CH671947">
    <property type="protein sequence ID" value="KOB59881.1"/>
    <property type="molecule type" value="Genomic_DNA"/>
</dbReference>
<keyword evidence="1" id="KW-0472">Membrane</keyword>
<keyword evidence="1" id="KW-0812">Transmembrane</keyword>